<evidence type="ECO:0000313" key="2">
    <source>
        <dbReference type="Proteomes" id="UP000740883"/>
    </source>
</evidence>
<name>A0A9P6KX61_9MICR</name>
<comment type="caution">
    <text evidence="1">The sequence shown here is derived from an EMBL/GenBank/DDBJ whole genome shotgun (WGS) entry which is preliminary data.</text>
</comment>
<keyword evidence="2" id="KW-1185">Reference proteome</keyword>
<accession>A0A9P6KX61</accession>
<organism evidence="1 2">
    <name type="scientific">Nosema granulosis</name>
    <dbReference type="NCBI Taxonomy" id="83296"/>
    <lineage>
        <taxon>Eukaryota</taxon>
        <taxon>Fungi</taxon>
        <taxon>Fungi incertae sedis</taxon>
        <taxon>Microsporidia</taxon>
        <taxon>Nosematidae</taxon>
        <taxon>Nosema</taxon>
    </lineage>
</organism>
<proteinExistence type="predicted"/>
<reference evidence="1 2" key="1">
    <citation type="journal article" date="2020" name="Genome Biol. Evol.">
        <title>Comparative genomics of strictly vertically transmitted, feminizing microsporidia endosymbionts of amphipod crustaceans.</title>
        <authorList>
            <person name="Cormier A."/>
            <person name="Chebbi M.A."/>
            <person name="Giraud I."/>
            <person name="Wattier R."/>
            <person name="Teixeira M."/>
            <person name="Gilbert C."/>
            <person name="Rigaud T."/>
            <person name="Cordaux R."/>
        </authorList>
    </citation>
    <scope>NUCLEOTIDE SEQUENCE [LARGE SCALE GENOMIC DNA]</scope>
    <source>
        <strain evidence="1 2">Ou3-Ou53</strain>
    </source>
</reference>
<dbReference type="OrthoDB" id="10531053at2759"/>
<evidence type="ECO:0000313" key="1">
    <source>
        <dbReference type="EMBL" id="KAF9750346.1"/>
    </source>
</evidence>
<dbReference type="EMBL" id="SBJO01001142">
    <property type="protein sequence ID" value="KAF9750346.1"/>
    <property type="molecule type" value="Genomic_DNA"/>
</dbReference>
<gene>
    <name evidence="1" type="ORF">NGRA_3448</name>
</gene>
<dbReference type="Proteomes" id="UP000740883">
    <property type="component" value="Unassembled WGS sequence"/>
</dbReference>
<sequence length="281" mass="33115">MAGFELENDIEEYLKQNELNNQLVFDSKIILSSLEAVNKEIAPVENNIDALNAKLKAFDFIDYISKHKLSSPDLKTVNRILQDLKLFKNDLTKDYLRRWKKVYDNVVEIGNDLVANTIENQIESFYSNDDFVSFVVILETKEEVMEMVVEKRRRVCENKIRHYEGDKEVFYRMLINQEMFLWSMLFPENLNMILSRLVDLHLPLGYSKLERFVYAILCVYFDSSTFDCATFDCPCPFLDENGTLKFMNNYSKMDSSVHDWFYNALVFKASKEYFKDGVIDL</sequence>
<dbReference type="AlphaFoldDB" id="A0A9P6KX61"/>
<protein>
    <submittedName>
        <fullName evidence="1">Uncharacterized protein</fullName>
    </submittedName>
</protein>